<dbReference type="AlphaFoldDB" id="A0A5J6MRM5"/>
<name>A0A5J6MRM5_9PROT</name>
<protein>
    <recommendedName>
        <fullName evidence="5">Lipoprotein</fullName>
    </recommendedName>
</protein>
<feature type="compositionally biased region" description="Polar residues" evidence="1">
    <location>
        <begin position="53"/>
        <end position="68"/>
    </location>
</feature>
<feature type="region of interest" description="Disordered" evidence="1">
    <location>
        <begin position="46"/>
        <end position="113"/>
    </location>
</feature>
<feature type="compositionally biased region" description="Polar residues" evidence="1">
    <location>
        <begin position="75"/>
        <end position="84"/>
    </location>
</feature>
<feature type="chain" id="PRO_5023804636" description="Lipoprotein" evidence="2">
    <location>
        <begin position="42"/>
        <end position="259"/>
    </location>
</feature>
<feature type="signal peptide" evidence="2">
    <location>
        <begin position="1"/>
        <end position="41"/>
    </location>
</feature>
<evidence type="ECO:0000313" key="3">
    <source>
        <dbReference type="EMBL" id="QEX19777.1"/>
    </source>
</evidence>
<evidence type="ECO:0000313" key="4">
    <source>
        <dbReference type="Proteomes" id="UP000326202"/>
    </source>
</evidence>
<keyword evidence="2" id="KW-0732">Signal</keyword>
<sequence>MSLRQTGPILMPSPSAQPTPFSRWRAIAPALMVCFALAACADDKPPPPAATLSPGQSPNASAYDSTAATPMGSEAAQTAPTVGSQPMAPAPLPQTATSSPSSNKPGSPSIDQGAGGILLPVTAKFLIDRPDTIEVSIRDAQAADRVQLVAPDGSLADAFQLDRETIHAQDTGSSGFNFGVGVSGGSSSGVQPSFGIGFPIFGGAPNSPQRDEVRTKALIKVPDMAAYRARWQQTVVRIYLGDNSPSPRKMEMAAPAPPS</sequence>
<accession>A0A5J6MRM5</accession>
<dbReference type="Proteomes" id="UP000326202">
    <property type="component" value="Chromosome"/>
</dbReference>
<gene>
    <name evidence="3" type="ORF">FRZ44_50920</name>
</gene>
<feature type="compositionally biased region" description="Low complexity" evidence="1">
    <location>
        <begin position="98"/>
        <end position="109"/>
    </location>
</feature>
<evidence type="ECO:0000256" key="1">
    <source>
        <dbReference type="SAM" id="MobiDB-lite"/>
    </source>
</evidence>
<dbReference type="KEGG" id="htq:FRZ44_50920"/>
<reference evidence="3 4" key="1">
    <citation type="submission" date="2019-08" db="EMBL/GenBank/DDBJ databases">
        <title>Hyperibacter terrae gen. nov., sp. nov. and Hyperibacter viscosus sp. nov., two new members in the family Rhodospirillaceae isolated from the rhizosphere of Hypericum perforatum.</title>
        <authorList>
            <person name="Noviana Z."/>
        </authorList>
    </citation>
    <scope>NUCLEOTIDE SEQUENCE [LARGE SCALE GENOMIC DNA]</scope>
    <source>
        <strain evidence="3 4">R5913</strain>
    </source>
</reference>
<organism evidence="3 4">
    <name type="scientific">Hypericibacter terrae</name>
    <dbReference type="NCBI Taxonomy" id="2602015"/>
    <lineage>
        <taxon>Bacteria</taxon>
        <taxon>Pseudomonadati</taxon>
        <taxon>Pseudomonadota</taxon>
        <taxon>Alphaproteobacteria</taxon>
        <taxon>Rhodospirillales</taxon>
        <taxon>Dongiaceae</taxon>
        <taxon>Hypericibacter</taxon>
    </lineage>
</organism>
<dbReference type="EMBL" id="CP042906">
    <property type="protein sequence ID" value="QEX19777.1"/>
    <property type="molecule type" value="Genomic_DNA"/>
</dbReference>
<evidence type="ECO:0000256" key="2">
    <source>
        <dbReference type="SAM" id="SignalP"/>
    </source>
</evidence>
<keyword evidence="4" id="KW-1185">Reference proteome</keyword>
<evidence type="ECO:0008006" key="5">
    <source>
        <dbReference type="Google" id="ProtNLM"/>
    </source>
</evidence>
<proteinExistence type="predicted"/>